<gene>
    <name evidence="1" type="ORF">ACG33_07525</name>
</gene>
<evidence type="ECO:0000313" key="2">
    <source>
        <dbReference type="Proteomes" id="UP000070250"/>
    </source>
</evidence>
<dbReference type="KEGG" id="sdf:ACG33_07525"/>
<sequence>MDVEMMCGLMHDINDALNVAVGNLDLALEASTLGRCNRLCLEEALHSCLEIAEYMVRLRCELRTYSPAVQASRPTSSTIEN</sequence>
<keyword evidence="2" id="KW-1185">Reference proteome</keyword>
<proteinExistence type="predicted"/>
<dbReference type="AlphaFoldDB" id="A0A127FBH1"/>
<organism evidence="1 2">
    <name type="scientific">Steroidobacter denitrificans</name>
    <dbReference type="NCBI Taxonomy" id="465721"/>
    <lineage>
        <taxon>Bacteria</taxon>
        <taxon>Pseudomonadati</taxon>
        <taxon>Pseudomonadota</taxon>
        <taxon>Gammaproteobacteria</taxon>
        <taxon>Steroidobacterales</taxon>
        <taxon>Steroidobacteraceae</taxon>
        <taxon>Steroidobacter</taxon>
    </lineage>
</organism>
<evidence type="ECO:0000313" key="1">
    <source>
        <dbReference type="EMBL" id="AMN46948.1"/>
    </source>
</evidence>
<evidence type="ECO:0008006" key="3">
    <source>
        <dbReference type="Google" id="ProtNLM"/>
    </source>
</evidence>
<dbReference type="Proteomes" id="UP000070250">
    <property type="component" value="Chromosome"/>
</dbReference>
<reference evidence="1 2" key="1">
    <citation type="submission" date="2015-06" db="EMBL/GenBank/DDBJ databases">
        <title>A Comprehensive Approach to Explore the Metabolic and Phylogenetic Diversity of Bacterial Steroid Degradation in the Environment: Testosterone as an Example.</title>
        <authorList>
            <person name="Yang F.-C."/>
            <person name="Chen Y.-L."/>
            <person name="Yu C.-P."/>
            <person name="Tang S.-L."/>
            <person name="Wang P.-H."/>
            <person name="Ismail W."/>
            <person name="Wang C.-H."/>
            <person name="Yang C.-Y."/>
            <person name="Chiang Y.-R."/>
        </authorList>
    </citation>
    <scope>NUCLEOTIDE SEQUENCE [LARGE SCALE GENOMIC DNA]</scope>
    <source>
        <strain evidence="1 2">DSM 18526</strain>
    </source>
</reference>
<accession>A0A127FBH1</accession>
<dbReference type="EMBL" id="CP011971">
    <property type="protein sequence ID" value="AMN46948.1"/>
    <property type="molecule type" value="Genomic_DNA"/>
</dbReference>
<name>A0A127FBH1_STEDE</name>
<protein>
    <recommendedName>
        <fullName evidence="3">Histidine kinase</fullName>
    </recommendedName>
</protein>